<feature type="compositionally biased region" description="Acidic residues" evidence="1">
    <location>
        <begin position="139"/>
        <end position="160"/>
    </location>
</feature>
<name>A0ABP4XTE7_9MICO</name>
<keyword evidence="3" id="KW-1185">Reference proteome</keyword>
<evidence type="ECO:0000256" key="1">
    <source>
        <dbReference type="SAM" id="MobiDB-lite"/>
    </source>
</evidence>
<feature type="compositionally biased region" description="Low complexity" evidence="1">
    <location>
        <begin position="107"/>
        <end position="116"/>
    </location>
</feature>
<accession>A0ABP4XTE7</accession>
<comment type="caution">
    <text evidence="2">The sequence shown here is derived from an EMBL/GenBank/DDBJ whole genome shotgun (WGS) entry which is preliminary data.</text>
</comment>
<dbReference type="Proteomes" id="UP001499938">
    <property type="component" value="Unassembled WGS sequence"/>
</dbReference>
<sequence>MNPPTEASGVLAEEARRLVDALGGWSMPDATPLEADDPAPAATAHSPTCTWCPLCRGVESIRSVDPEAVDRLADAVSALATAISEVGIQLRDRLGTPAGTRSNASSAATGGPPRTAGGAGATAYDIPVFDDDLPHHGDLDDDDDPQNEVDDAALAADEEE</sequence>
<feature type="region of interest" description="Disordered" evidence="1">
    <location>
        <begin position="88"/>
        <end position="160"/>
    </location>
</feature>
<reference evidence="3" key="1">
    <citation type="journal article" date="2019" name="Int. J. Syst. Evol. Microbiol.">
        <title>The Global Catalogue of Microorganisms (GCM) 10K type strain sequencing project: providing services to taxonomists for standard genome sequencing and annotation.</title>
        <authorList>
            <consortium name="The Broad Institute Genomics Platform"/>
            <consortium name="The Broad Institute Genome Sequencing Center for Infectious Disease"/>
            <person name="Wu L."/>
            <person name="Ma J."/>
        </authorList>
    </citation>
    <scope>NUCLEOTIDE SEQUENCE [LARGE SCALE GENOMIC DNA]</scope>
    <source>
        <strain evidence="3">JCM 15592</strain>
    </source>
</reference>
<dbReference type="EMBL" id="BAAAPO010000023">
    <property type="protein sequence ID" value="GAA1790789.1"/>
    <property type="molecule type" value="Genomic_DNA"/>
</dbReference>
<gene>
    <name evidence="2" type="ORF">GCM10009811_14710</name>
</gene>
<evidence type="ECO:0000313" key="3">
    <source>
        <dbReference type="Proteomes" id="UP001499938"/>
    </source>
</evidence>
<proteinExistence type="predicted"/>
<organism evidence="2 3">
    <name type="scientific">Nostocoides veronense</name>
    <dbReference type="NCBI Taxonomy" id="330836"/>
    <lineage>
        <taxon>Bacteria</taxon>
        <taxon>Bacillati</taxon>
        <taxon>Actinomycetota</taxon>
        <taxon>Actinomycetes</taxon>
        <taxon>Micrococcales</taxon>
        <taxon>Intrasporangiaceae</taxon>
        <taxon>Nostocoides</taxon>
    </lineage>
</organism>
<evidence type="ECO:0000313" key="2">
    <source>
        <dbReference type="EMBL" id="GAA1790789.1"/>
    </source>
</evidence>
<feature type="region of interest" description="Disordered" evidence="1">
    <location>
        <begin position="26"/>
        <end position="46"/>
    </location>
</feature>
<protein>
    <submittedName>
        <fullName evidence="2">Uncharacterized protein</fullName>
    </submittedName>
</protein>
<dbReference type="RefSeq" id="WP_344083045.1">
    <property type="nucleotide sequence ID" value="NZ_BAAAPO010000023.1"/>
</dbReference>